<evidence type="ECO:0000313" key="4">
    <source>
        <dbReference type="Proteomes" id="UP000371977"/>
    </source>
</evidence>
<dbReference type="InterPro" id="IPR050900">
    <property type="entry name" value="Transposase_IS3/IS150/IS904"/>
</dbReference>
<keyword evidence="4" id="KW-1185">Reference proteome</keyword>
<dbReference type="Gene3D" id="3.30.420.10">
    <property type="entry name" value="Ribonuclease H-like superfamily/Ribonuclease H"/>
    <property type="match status" value="1"/>
</dbReference>
<protein>
    <submittedName>
        <fullName evidence="3">IS3 family transposase</fullName>
    </submittedName>
</protein>
<gene>
    <name evidence="3" type="ORF">ESZ50_04060</name>
</gene>
<reference evidence="3 4" key="1">
    <citation type="submission" date="2019-01" db="EMBL/GenBank/DDBJ databases">
        <title>Weissella sp. nov., a novel lactic acid bacterium isolated from animal feces.</title>
        <authorList>
            <person name="Wang L.-T."/>
        </authorList>
    </citation>
    <scope>NUCLEOTIDE SEQUENCE [LARGE SCALE GENOMIC DNA]</scope>
    <source>
        <strain evidence="3 4">8H-2</strain>
    </source>
</reference>
<comment type="function">
    <text evidence="1">Involved in the transposition of the insertion sequence.</text>
</comment>
<comment type="caution">
    <text evidence="3">The sequence shown here is derived from an EMBL/GenBank/DDBJ whole genome shotgun (WGS) entry which is preliminary data.</text>
</comment>
<dbReference type="Proteomes" id="UP000371977">
    <property type="component" value="Unassembled WGS sequence"/>
</dbReference>
<evidence type="ECO:0000313" key="3">
    <source>
        <dbReference type="EMBL" id="TYC49992.1"/>
    </source>
</evidence>
<name>A0A6C2C8M9_9LACO</name>
<dbReference type="PROSITE" id="PS50994">
    <property type="entry name" value="INTEGRASE"/>
    <property type="match status" value="1"/>
</dbReference>
<proteinExistence type="predicted"/>
<evidence type="ECO:0000256" key="1">
    <source>
        <dbReference type="ARBA" id="ARBA00002286"/>
    </source>
</evidence>
<dbReference type="NCBIfam" id="NF033516">
    <property type="entry name" value="transpos_IS3"/>
    <property type="match status" value="1"/>
</dbReference>
<feature type="domain" description="Integrase catalytic" evidence="2">
    <location>
        <begin position="106"/>
        <end position="265"/>
    </location>
</feature>
<evidence type="ECO:0000259" key="2">
    <source>
        <dbReference type="PROSITE" id="PS50994"/>
    </source>
</evidence>
<dbReference type="AlphaFoldDB" id="A0A6C2C8M9"/>
<dbReference type="InterPro" id="IPR036397">
    <property type="entry name" value="RNaseH_sf"/>
</dbReference>
<organism evidence="3 4">
    <name type="scientific">Weissella muntiaci</name>
    <dbReference type="NCBI Taxonomy" id="2508881"/>
    <lineage>
        <taxon>Bacteria</taxon>
        <taxon>Bacillati</taxon>
        <taxon>Bacillota</taxon>
        <taxon>Bacilli</taxon>
        <taxon>Lactobacillales</taxon>
        <taxon>Lactobacillaceae</taxon>
        <taxon>Weissella</taxon>
    </lineage>
</organism>
<dbReference type="InterPro" id="IPR012337">
    <property type="entry name" value="RNaseH-like_sf"/>
</dbReference>
<dbReference type="PANTHER" id="PTHR46889">
    <property type="entry name" value="TRANSPOSASE INSF FOR INSERTION SEQUENCE IS3B-RELATED"/>
    <property type="match status" value="1"/>
</dbReference>
<accession>A0A6C2C8M9</accession>
<dbReference type="GO" id="GO:0015074">
    <property type="term" value="P:DNA integration"/>
    <property type="evidence" value="ECO:0007669"/>
    <property type="project" value="InterPro"/>
</dbReference>
<dbReference type="InterPro" id="IPR001584">
    <property type="entry name" value="Integrase_cat-core"/>
</dbReference>
<dbReference type="InterPro" id="IPR025948">
    <property type="entry name" value="HTH-like_dom"/>
</dbReference>
<dbReference type="PANTHER" id="PTHR46889:SF4">
    <property type="entry name" value="TRANSPOSASE INSO FOR INSERTION SEQUENCE ELEMENT IS911B-RELATED"/>
    <property type="match status" value="1"/>
</dbReference>
<dbReference type="InterPro" id="IPR048020">
    <property type="entry name" value="Transpos_IS3"/>
</dbReference>
<dbReference type="SUPFAM" id="SSF53098">
    <property type="entry name" value="Ribonuclease H-like"/>
    <property type="match status" value="1"/>
</dbReference>
<dbReference type="Pfam" id="PF00665">
    <property type="entry name" value="rve"/>
    <property type="match status" value="1"/>
</dbReference>
<dbReference type="Pfam" id="PF13276">
    <property type="entry name" value="HTH_21"/>
    <property type="match status" value="1"/>
</dbReference>
<sequence length="269" mass="31823">MLTYVSLTRSTYYYLKSHPKNTIRDDKLAALIKEIKAPKFQEEYGYRRVTGELHDNGYQVNHKRVLSIMRQYNLLSKKYNTRRRRYNSYRGTVGRIADRLIKRDFAADKPYQKIVTDITEIKYNGQQKAYVTAYVDLYSSEVLSFNVTKTPSLALVVDPLLELSNIDNAIIHSDQGFHYQKPVFLRALDRLNLRQSMSRKATPLDNAPIESFFHILKVNVVYDKNYESFDKFRSEINDFIYYYNNRRRKEKLHGLSPVKYRQLAMEIAN</sequence>
<dbReference type="OrthoDB" id="9781005at2"/>
<dbReference type="GO" id="GO:0003676">
    <property type="term" value="F:nucleic acid binding"/>
    <property type="evidence" value="ECO:0007669"/>
    <property type="project" value="InterPro"/>
</dbReference>
<dbReference type="EMBL" id="SDGZ01000011">
    <property type="protein sequence ID" value="TYC49992.1"/>
    <property type="molecule type" value="Genomic_DNA"/>
</dbReference>
<dbReference type="Pfam" id="PF13333">
    <property type="entry name" value="rve_2"/>
    <property type="match status" value="1"/>
</dbReference>